<dbReference type="PANTHER" id="PTHR13887:SF14">
    <property type="entry name" value="DISULFIDE BOND FORMATION PROTEIN D"/>
    <property type="match status" value="1"/>
</dbReference>
<comment type="caution">
    <text evidence="7">The sequence shown here is derived from an EMBL/GenBank/DDBJ whole genome shotgun (WGS) entry which is preliminary data.</text>
</comment>
<dbReference type="PROSITE" id="PS51352">
    <property type="entry name" value="THIOREDOXIN_2"/>
    <property type="match status" value="1"/>
</dbReference>
<gene>
    <name evidence="7" type="ORF">A2736_00475</name>
</gene>
<reference evidence="7 8" key="1">
    <citation type="journal article" date="2016" name="Nat. Commun.">
        <title>Thousands of microbial genomes shed light on interconnected biogeochemical processes in an aquifer system.</title>
        <authorList>
            <person name="Anantharaman K."/>
            <person name="Brown C.T."/>
            <person name="Hug L.A."/>
            <person name="Sharon I."/>
            <person name="Castelle C.J."/>
            <person name="Probst A.J."/>
            <person name="Thomas B.C."/>
            <person name="Singh A."/>
            <person name="Wilkins M.J."/>
            <person name="Karaoz U."/>
            <person name="Brodie E.L."/>
            <person name="Williams K.H."/>
            <person name="Hubbard S.S."/>
            <person name="Banfield J.F."/>
        </authorList>
    </citation>
    <scope>NUCLEOTIDE SEQUENCE [LARGE SCALE GENOMIC DNA]</scope>
</reference>
<evidence type="ECO:0000256" key="5">
    <source>
        <dbReference type="ARBA" id="ARBA00023284"/>
    </source>
</evidence>
<dbReference type="Proteomes" id="UP000177503">
    <property type="component" value="Unassembled WGS sequence"/>
</dbReference>
<evidence type="ECO:0000256" key="3">
    <source>
        <dbReference type="ARBA" id="ARBA00023002"/>
    </source>
</evidence>
<evidence type="ECO:0000256" key="4">
    <source>
        <dbReference type="ARBA" id="ARBA00023157"/>
    </source>
</evidence>
<dbReference type="Gene3D" id="3.40.30.10">
    <property type="entry name" value="Glutaredoxin"/>
    <property type="match status" value="1"/>
</dbReference>
<dbReference type="GO" id="GO:0016491">
    <property type="term" value="F:oxidoreductase activity"/>
    <property type="evidence" value="ECO:0007669"/>
    <property type="project" value="UniProtKB-KW"/>
</dbReference>
<dbReference type="Pfam" id="PF13462">
    <property type="entry name" value="Thioredoxin_4"/>
    <property type="match status" value="1"/>
</dbReference>
<keyword evidence="2" id="KW-0732">Signal</keyword>
<evidence type="ECO:0000256" key="1">
    <source>
        <dbReference type="ARBA" id="ARBA00005791"/>
    </source>
</evidence>
<keyword evidence="5" id="KW-0676">Redox-active center</keyword>
<accession>A0A1F8ECW0</accession>
<evidence type="ECO:0000259" key="6">
    <source>
        <dbReference type="PROSITE" id="PS51352"/>
    </source>
</evidence>
<dbReference type="SUPFAM" id="SSF52833">
    <property type="entry name" value="Thioredoxin-like"/>
    <property type="match status" value="1"/>
</dbReference>
<feature type="domain" description="Thioredoxin" evidence="6">
    <location>
        <begin position="2"/>
        <end position="189"/>
    </location>
</feature>
<dbReference type="AlphaFoldDB" id="A0A1F8ECW0"/>
<keyword evidence="3" id="KW-0560">Oxidoreductase</keyword>
<dbReference type="STRING" id="1802662.A2736_00475"/>
<dbReference type="EMBL" id="MGJC01000043">
    <property type="protein sequence ID" value="OGM98694.1"/>
    <property type="molecule type" value="Genomic_DNA"/>
</dbReference>
<dbReference type="InterPro" id="IPR036249">
    <property type="entry name" value="Thioredoxin-like_sf"/>
</dbReference>
<dbReference type="InterPro" id="IPR013766">
    <property type="entry name" value="Thioredoxin_domain"/>
</dbReference>
<proteinExistence type="inferred from homology"/>
<protein>
    <recommendedName>
        <fullName evidence="6">Thioredoxin domain-containing protein</fullName>
    </recommendedName>
</protein>
<organism evidence="7 8">
    <name type="scientific">Candidatus Yanofskybacteria bacterium RIFCSPHIGHO2_01_FULL_41_27</name>
    <dbReference type="NCBI Taxonomy" id="1802662"/>
    <lineage>
        <taxon>Bacteria</taxon>
        <taxon>Candidatus Yanofskyibacteriota</taxon>
    </lineage>
</organism>
<keyword evidence="4" id="KW-1015">Disulfide bond</keyword>
<evidence type="ECO:0000256" key="2">
    <source>
        <dbReference type="ARBA" id="ARBA00022729"/>
    </source>
</evidence>
<dbReference type="PANTHER" id="PTHR13887">
    <property type="entry name" value="GLUTATHIONE S-TRANSFERASE KAPPA"/>
    <property type="match status" value="1"/>
</dbReference>
<name>A0A1F8ECW0_9BACT</name>
<evidence type="ECO:0000313" key="7">
    <source>
        <dbReference type="EMBL" id="OGM98694.1"/>
    </source>
</evidence>
<sequence>MVKLGGSEPDQSAILINAVSPSDWTKGNKEAKVVLVEYSDFQCPACAYYYPLLKKLSQDFGDKVSFTYRHFPLRQHINARLAAYAAEAAGKQNKFWEMHDLIFENQTKWENRGDAEKVFKEFANSLDLNADLFKNDLDSKEIKDKVENDLQSGVKSQVNSTPTIFLNGKKIEVPPNYDELQNIINEAVKNNP</sequence>
<dbReference type="InterPro" id="IPR012336">
    <property type="entry name" value="Thioredoxin-like_fold"/>
</dbReference>
<comment type="similarity">
    <text evidence="1">Belongs to the thioredoxin family. DsbA subfamily.</text>
</comment>
<evidence type="ECO:0000313" key="8">
    <source>
        <dbReference type="Proteomes" id="UP000177503"/>
    </source>
</evidence>